<keyword evidence="5" id="KW-0456">Lyase</keyword>
<dbReference type="PANTHER" id="PTHR43822">
    <property type="entry name" value="HOMOACONITASE, MITOCHONDRIAL-RELATED"/>
    <property type="match status" value="1"/>
</dbReference>
<evidence type="ECO:0000313" key="8">
    <source>
        <dbReference type="Proteomes" id="UP000026682"/>
    </source>
</evidence>
<dbReference type="RefSeq" id="WP_005016540.1">
    <property type="nucleotide sequence ID" value="NZ_JFZZ01000048.1"/>
</dbReference>
<dbReference type="SUPFAM" id="SSF52016">
    <property type="entry name" value="LeuD/IlvD-like"/>
    <property type="match status" value="1"/>
</dbReference>
<dbReference type="InterPro" id="IPR036008">
    <property type="entry name" value="Aconitase_4Fe-4S_dom"/>
</dbReference>
<evidence type="ECO:0000256" key="2">
    <source>
        <dbReference type="ARBA" id="ARBA00022723"/>
    </source>
</evidence>
<comment type="subunit">
    <text evidence="1">Heterodimer of LeuC and LeuD.</text>
</comment>
<dbReference type="InterPro" id="IPR050067">
    <property type="entry name" value="IPM_dehydratase_rel_enz"/>
</dbReference>
<accession>A0A158M7N0</accession>
<comment type="caution">
    <text evidence="7">The sequence shown here is derived from an EMBL/GenBank/DDBJ whole genome shotgun (WGS) entry which is preliminary data.</text>
</comment>
<gene>
    <name evidence="7" type="ORF">L497_2691</name>
</gene>
<evidence type="ECO:0000256" key="1">
    <source>
        <dbReference type="ARBA" id="ARBA00011271"/>
    </source>
</evidence>
<dbReference type="EMBL" id="JFZZ01000048">
    <property type="protein sequence ID" value="KAK95815.1"/>
    <property type="molecule type" value="Genomic_DNA"/>
</dbReference>
<dbReference type="InterPro" id="IPR015928">
    <property type="entry name" value="Aconitase/3IPM_dehydase_swvl"/>
</dbReference>
<dbReference type="PATRIC" id="fig|1331206.3.peg.1275"/>
<dbReference type="GO" id="GO:0046872">
    <property type="term" value="F:metal ion binding"/>
    <property type="evidence" value="ECO:0007669"/>
    <property type="project" value="UniProtKB-KW"/>
</dbReference>
<evidence type="ECO:0000256" key="3">
    <source>
        <dbReference type="ARBA" id="ARBA00023004"/>
    </source>
</evidence>
<dbReference type="GO" id="GO:0016829">
    <property type="term" value="F:lyase activity"/>
    <property type="evidence" value="ECO:0007669"/>
    <property type="project" value="UniProtKB-KW"/>
</dbReference>
<dbReference type="InterPro" id="IPR001030">
    <property type="entry name" value="Acoase/IPM_deHydtase_lsu_aba"/>
</dbReference>
<dbReference type="Gene3D" id="3.30.499.10">
    <property type="entry name" value="Aconitase, domain 3"/>
    <property type="match status" value="1"/>
</dbReference>
<sequence length="440" mass="47286">MTAQTLAQKLLAAAAGRDAALPGEIITCKVALAMFHDSSGPRRLQPMLQDLDTGLWDRNKVVLVMDHYVPEADDESRRIVRIARDWAQEQRLPHVYDSVGICHVVLPEHGHIRPGMFCVGGDSHSPTGGAFGAYMFGVGSTEMLGVVSSGEIWMRVPETLMMCWHGRLAPGVMAKDMMLYLIGRYGMNGGRYQAVEFCGEAVGALSMRERMTLSNLSAEMGAQAGLIAPDAVTQAYLHDAGAALTDIAHWRSDTGAPAHWHEFDASTLAPQVAAPHSPANTAPVYDYPDTPVQVAYIGACTGAKLDDLRAAASVLRGRRVPPQVHLLVAPASQREQAASALVQLGLRAVIAPSYSGLYFRNAFNVGLLLLTCARAHEIAAGDSIELDLPGQCVRKVDGTVLPCEPVPDFLLDMVQAGGLLMQLKRRLADGSLPRHPMSAL</sequence>
<dbReference type="InterPro" id="IPR015931">
    <property type="entry name" value="Acnase/IPM_dHydase_lsu_aba_1/3"/>
</dbReference>
<name>A0A158M7N0_9BORD</name>
<dbReference type="SUPFAM" id="SSF53732">
    <property type="entry name" value="Aconitase iron-sulfur domain"/>
    <property type="match status" value="1"/>
</dbReference>
<evidence type="ECO:0000256" key="4">
    <source>
        <dbReference type="ARBA" id="ARBA00023014"/>
    </source>
</evidence>
<dbReference type="GeneID" id="93118595"/>
<dbReference type="PANTHER" id="PTHR43822:SF2">
    <property type="entry name" value="HOMOACONITASE, MITOCHONDRIAL"/>
    <property type="match status" value="1"/>
</dbReference>
<dbReference type="NCBIfam" id="NF001614">
    <property type="entry name" value="PRK00402.1"/>
    <property type="match status" value="1"/>
</dbReference>
<dbReference type="GO" id="GO:0170038">
    <property type="term" value="P:proteinogenic amino acid biosynthetic process"/>
    <property type="evidence" value="ECO:0007669"/>
    <property type="project" value="UniProtKB-ARBA"/>
</dbReference>
<keyword evidence="7" id="KW-0413">Isomerase</keyword>
<dbReference type="Proteomes" id="UP000026682">
    <property type="component" value="Unassembled WGS sequence"/>
</dbReference>
<dbReference type="GO" id="GO:0016853">
    <property type="term" value="F:isomerase activity"/>
    <property type="evidence" value="ECO:0007669"/>
    <property type="project" value="UniProtKB-KW"/>
</dbReference>
<feature type="domain" description="Aconitase/3-isopropylmalate dehydratase large subunit alpha/beta/alpha" evidence="6">
    <location>
        <begin position="59"/>
        <end position="337"/>
    </location>
</feature>
<dbReference type="Pfam" id="PF00330">
    <property type="entry name" value="Aconitase"/>
    <property type="match status" value="1"/>
</dbReference>
<dbReference type="AlphaFoldDB" id="A0A158M7N0"/>
<keyword evidence="3" id="KW-0408">Iron</keyword>
<reference evidence="7 8" key="1">
    <citation type="submission" date="2014-03" db="EMBL/GenBank/DDBJ databases">
        <title>Genome sequence of Bordetella holmseii.</title>
        <authorList>
            <person name="Harvill E."/>
            <person name="Goodfield L.L."/>
            <person name="Ivanov Y."/>
            <person name="Meyer J.A."/>
            <person name="Newth C."/>
            <person name="Cassiday P."/>
            <person name="Tondella M.L."/>
            <person name="Liao P."/>
            <person name="Zimmerman J."/>
            <person name="Meert K."/>
            <person name="Wessel D."/>
            <person name="Berger J."/>
            <person name="Dean J.M."/>
            <person name="Holubkov R."/>
            <person name="Burr J."/>
            <person name="Liu T."/>
            <person name="Brinkac L.M."/>
            <person name="Sanka R."/>
            <person name="Kim M."/>
            <person name="Losada L."/>
        </authorList>
    </citation>
    <scope>NUCLEOTIDE SEQUENCE [LARGE SCALE GENOMIC DNA]</scope>
    <source>
        <strain evidence="7 8">CDC-H585-BH</strain>
    </source>
</reference>
<keyword evidence="4" id="KW-0411">Iron-sulfur</keyword>
<dbReference type="Gene3D" id="3.20.19.10">
    <property type="entry name" value="Aconitase, domain 4"/>
    <property type="match status" value="1"/>
</dbReference>
<evidence type="ECO:0000259" key="6">
    <source>
        <dbReference type="Pfam" id="PF00330"/>
    </source>
</evidence>
<dbReference type="GO" id="GO:0051536">
    <property type="term" value="F:iron-sulfur cluster binding"/>
    <property type="evidence" value="ECO:0007669"/>
    <property type="project" value="UniProtKB-KW"/>
</dbReference>
<organism evidence="7 8">
    <name type="scientific">Bordetella holmesii CDC-H585-BH</name>
    <dbReference type="NCBI Taxonomy" id="1331206"/>
    <lineage>
        <taxon>Bacteria</taxon>
        <taxon>Pseudomonadati</taxon>
        <taxon>Pseudomonadota</taxon>
        <taxon>Betaproteobacteria</taxon>
        <taxon>Burkholderiales</taxon>
        <taxon>Alcaligenaceae</taxon>
        <taxon>Bordetella</taxon>
    </lineage>
</organism>
<dbReference type="GO" id="GO:0170034">
    <property type="term" value="P:L-amino acid biosynthetic process"/>
    <property type="evidence" value="ECO:0007669"/>
    <property type="project" value="UniProtKB-ARBA"/>
</dbReference>
<dbReference type="PRINTS" id="PR00415">
    <property type="entry name" value="ACONITASE"/>
</dbReference>
<dbReference type="STRING" id="35814.BBB42_16380"/>
<protein>
    <submittedName>
        <fullName evidence="7">Isopropylmalate/citramalate isomerase large subunit family protein</fullName>
    </submittedName>
</protein>
<proteinExistence type="predicted"/>
<keyword evidence="2" id="KW-0479">Metal-binding</keyword>
<evidence type="ECO:0000313" key="7">
    <source>
        <dbReference type="EMBL" id="KAK95815.1"/>
    </source>
</evidence>
<evidence type="ECO:0000256" key="5">
    <source>
        <dbReference type="ARBA" id="ARBA00023239"/>
    </source>
</evidence>